<dbReference type="EMBL" id="PFLW01000081">
    <property type="protein sequence ID" value="PIY88558.1"/>
    <property type="molecule type" value="Genomic_DNA"/>
</dbReference>
<dbReference type="InterPro" id="IPR014722">
    <property type="entry name" value="Rib_uL2_dom2"/>
</dbReference>
<dbReference type="Gene3D" id="2.30.30.30">
    <property type="match status" value="1"/>
</dbReference>
<keyword evidence="3" id="KW-0251">Elongation factor</keyword>
<dbReference type="InterPro" id="IPR008991">
    <property type="entry name" value="Translation_prot_SH3-like_sf"/>
</dbReference>
<dbReference type="PIRSF" id="PIRSF005901">
    <property type="entry name" value="EF-P"/>
    <property type="match status" value="1"/>
</dbReference>
<gene>
    <name evidence="3" type="ORF">COY73_03415</name>
</gene>
<dbReference type="SMART" id="SM00841">
    <property type="entry name" value="Elong-fact-P_C"/>
    <property type="match status" value="1"/>
</dbReference>
<dbReference type="Gene3D" id="2.40.50.140">
    <property type="entry name" value="Nucleic acid-binding proteins"/>
    <property type="match status" value="2"/>
</dbReference>
<dbReference type="SUPFAM" id="SSF50249">
    <property type="entry name" value="Nucleic acid-binding proteins"/>
    <property type="match status" value="2"/>
</dbReference>
<dbReference type="InterPro" id="IPR015365">
    <property type="entry name" value="Elong-fact-P_C"/>
</dbReference>
<feature type="domain" description="Elongation factor P C-terminal" evidence="2">
    <location>
        <begin position="130"/>
        <end position="185"/>
    </location>
</feature>
<proteinExistence type="inferred from homology"/>
<dbReference type="PANTHER" id="PTHR30053">
    <property type="entry name" value="ELONGATION FACTOR P"/>
    <property type="match status" value="1"/>
</dbReference>
<dbReference type="PANTHER" id="PTHR30053:SF12">
    <property type="entry name" value="ELONGATION FACTOR P (EF-P) FAMILY PROTEIN"/>
    <property type="match status" value="1"/>
</dbReference>
<dbReference type="AlphaFoldDB" id="A0A2M7R5J4"/>
<dbReference type="GO" id="GO:0003746">
    <property type="term" value="F:translation elongation factor activity"/>
    <property type="evidence" value="ECO:0007669"/>
    <property type="project" value="UniProtKB-KW"/>
</dbReference>
<evidence type="ECO:0000256" key="1">
    <source>
        <dbReference type="ARBA" id="ARBA00009479"/>
    </source>
</evidence>
<organism evidence="3 4">
    <name type="scientific">Candidatus Nealsonbacteria bacterium CG_4_10_14_0_8_um_filter_37_14</name>
    <dbReference type="NCBI Taxonomy" id="1974684"/>
    <lineage>
        <taxon>Bacteria</taxon>
        <taxon>Candidatus Nealsoniibacteriota</taxon>
    </lineage>
</organism>
<protein>
    <submittedName>
        <fullName evidence="3">Elongation factor P</fullName>
    </submittedName>
</protein>
<dbReference type="Pfam" id="PF08207">
    <property type="entry name" value="EFP_N"/>
    <property type="match status" value="1"/>
</dbReference>
<dbReference type="GO" id="GO:0005829">
    <property type="term" value="C:cytosol"/>
    <property type="evidence" value="ECO:0007669"/>
    <property type="project" value="UniProtKB-ARBA"/>
</dbReference>
<dbReference type="Proteomes" id="UP000230767">
    <property type="component" value="Unassembled WGS sequence"/>
</dbReference>
<dbReference type="FunFam" id="2.40.50.140:FF:000004">
    <property type="entry name" value="Elongation factor P"/>
    <property type="match status" value="1"/>
</dbReference>
<evidence type="ECO:0000313" key="4">
    <source>
        <dbReference type="Proteomes" id="UP000230767"/>
    </source>
</evidence>
<dbReference type="InterPro" id="IPR020599">
    <property type="entry name" value="Transl_elong_fac_P/YeiP"/>
</dbReference>
<dbReference type="Pfam" id="PF09285">
    <property type="entry name" value="Elong-fact-P_C"/>
    <property type="match status" value="1"/>
</dbReference>
<reference evidence="4" key="1">
    <citation type="submission" date="2017-09" db="EMBL/GenBank/DDBJ databases">
        <title>Depth-based differentiation of microbial function through sediment-hosted aquifers and enrichment of novel symbionts in the deep terrestrial subsurface.</title>
        <authorList>
            <person name="Probst A.J."/>
            <person name="Ladd B."/>
            <person name="Jarett J.K."/>
            <person name="Geller-Mcgrath D.E."/>
            <person name="Sieber C.M.K."/>
            <person name="Emerson J.B."/>
            <person name="Anantharaman K."/>
            <person name="Thomas B.C."/>
            <person name="Malmstrom R."/>
            <person name="Stieglmeier M."/>
            <person name="Klingl A."/>
            <person name="Woyke T."/>
            <person name="Ryan C.M."/>
            <person name="Banfield J.F."/>
        </authorList>
    </citation>
    <scope>NUCLEOTIDE SEQUENCE [LARGE SCALE GENOMIC DNA]</scope>
</reference>
<dbReference type="GO" id="GO:0043043">
    <property type="term" value="P:peptide biosynthetic process"/>
    <property type="evidence" value="ECO:0007669"/>
    <property type="project" value="InterPro"/>
</dbReference>
<comment type="caution">
    <text evidence="3">The sequence shown here is derived from an EMBL/GenBank/DDBJ whole genome shotgun (WGS) entry which is preliminary data.</text>
</comment>
<dbReference type="SUPFAM" id="SSF50104">
    <property type="entry name" value="Translation proteins SH3-like domain"/>
    <property type="match status" value="1"/>
</dbReference>
<evidence type="ECO:0000313" key="3">
    <source>
        <dbReference type="EMBL" id="PIY88558.1"/>
    </source>
</evidence>
<keyword evidence="3" id="KW-0648">Protein biosynthesis</keyword>
<sequence>MLSYFDLRKGTKFILEGQPYEVLEFKQMGKAQDVVVAQTKIKNLITGKVLEKNFHQGDIFEEAEIEKKKIKFLYNHRDRFIFCELENPARRFELPETQIGESSKFLKPNQEVERIVFKGKTINVSFPIKVQLKVQDSPPGVKGDRAQGGTKTVILETGAKINVPLFVKEGDIIEVNTETGEYVRRAG</sequence>
<evidence type="ECO:0000259" key="2">
    <source>
        <dbReference type="SMART" id="SM00841"/>
    </source>
</evidence>
<dbReference type="InterPro" id="IPR013852">
    <property type="entry name" value="Transl_elong_P/YeiP_CS"/>
</dbReference>
<dbReference type="InterPro" id="IPR012340">
    <property type="entry name" value="NA-bd_OB-fold"/>
</dbReference>
<dbReference type="CDD" id="cd05794">
    <property type="entry name" value="S1_EF-P_repeat_2"/>
    <property type="match status" value="1"/>
</dbReference>
<name>A0A2M7R5J4_9BACT</name>
<accession>A0A2M7R5J4</accession>
<comment type="similarity">
    <text evidence="1">Belongs to the elongation factor P family.</text>
</comment>
<dbReference type="InterPro" id="IPR013185">
    <property type="entry name" value="Transl_elong_KOW-like"/>
</dbReference>
<dbReference type="PROSITE" id="PS01275">
    <property type="entry name" value="EFP"/>
    <property type="match status" value="1"/>
</dbReference>
<dbReference type="NCBIfam" id="NF001810">
    <property type="entry name" value="PRK00529.1"/>
    <property type="match status" value="1"/>
</dbReference>